<name>A0A6G1L6F0_9PEZI</name>
<sequence length="73" mass="7566">MKLAALLLALFSSIVQGAPKTNVGGQGTCFFTPSAPYGFCDLGNSMGEKCPQSAPCTAKDRNCYVKNGGVQCT</sequence>
<dbReference type="EMBL" id="ML995844">
    <property type="protein sequence ID" value="KAF2768416.1"/>
    <property type="molecule type" value="Genomic_DNA"/>
</dbReference>
<accession>A0A6G1L6F0</accession>
<evidence type="ECO:0000313" key="2">
    <source>
        <dbReference type="EMBL" id="KAF2768416.1"/>
    </source>
</evidence>
<feature type="chain" id="PRO_5026157378" evidence="1">
    <location>
        <begin position="18"/>
        <end position="73"/>
    </location>
</feature>
<keyword evidence="3" id="KW-1185">Reference proteome</keyword>
<reference evidence="2" key="1">
    <citation type="journal article" date="2020" name="Stud. Mycol.">
        <title>101 Dothideomycetes genomes: a test case for predicting lifestyles and emergence of pathogens.</title>
        <authorList>
            <person name="Haridas S."/>
            <person name="Albert R."/>
            <person name="Binder M."/>
            <person name="Bloem J."/>
            <person name="Labutti K."/>
            <person name="Salamov A."/>
            <person name="Andreopoulos B."/>
            <person name="Baker S."/>
            <person name="Barry K."/>
            <person name="Bills G."/>
            <person name="Bluhm B."/>
            <person name="Cannon C."/>
            <person name="Castanera R."/>
            <person name="Culley D."/>
            <person name="Daum C."/>
            <person name="Ezra D."/>
            <person name="Gonzalez J."/>
            <person name="Henrissat B."/>
            <person name="Kuo A."/>
            <person name="Liang C."/>
            <person name="Lipzen A."/>
            <person name="Lutzoni F."/>
            <person name="Magnuson J."/>
            <person name="Mondo S."/>
            <person name="Nolan M."/>
            <person name="Ohm R."/>
            <person name="Pangilinan J."/>
            <person name="Park H.-J."/>
            <person name="Ramirez L."/>
            <person name="Alfaro M."/>
            <person name="Sun H."/>
            <person name="Tritt A."/>
            <person name="Yoshinaga Y."/>
            <person name="Zwiers L.-H."/>
            <person name="Turgeon B."/>
            <person name="Goodwin S."/>
            <person name="Spatafora J."/>
            <person name="Crous P."/>
            <person name="Grigoriev I."/>
        </authorList>
    </citation>
    <scope>NUCLEOTIDE SEQUENCE</scope>
    <source>
        <strain evidence="2">CBS 116005</strain>
    </source>
</reference>
<dbReference type="AlphaFoldDB" id="A0A6G1L6F0"/>
<dbReference type="Proteomes" id="UP000799436">
    <property type="component" value="Unassembled WGS sequence"/>
</dbReference>
<evidence type="ECO:0000256" key="1">
    <source>
        <dbReference type="SAM" id="SignalP"/>
    </source>
</evidence>
<proteinExistence type="predicted"/>
<feature type="signal peptide" evidence="1">
    <location>
        <begin position="1"/>
        <end position="17"/>
    </location>
</feature>
<organism evidence="2 3">
    <name type="scientific">Teratosphaeria nubilosa</name>
    <dbReference type="NCBI Taxonomy" id="161662"/>
    <lineage>
        <taxon>Eukaryota</taxon>
        <taxon>Fungi</taxon>
        <taxon>Dikarya</taxon>
        <taxon>Ascomycota</taxon>
        <taxon>Pezizomycotina</taxon>
        <taxon>Dothideomycetes</taxon>
        <taxon>Dothideomycetidae</taxon>
        <taxon>Mycosphaerellales</taxon>
        <taxon>Teratosphaeriaceae</taxon>
        <taxon>Teratosphaeria</taxon>
    </lineage>
</organism>
<protein>
    <submittedName>
        <fullName evidence="2">Uncharacterized protein</fullName>
    </submittedName>
</protein>
<evidence type="ECO:0000313" key="3">
    <source>
        <dbReference type="Proteomes" id="UP000799436"/>
    </source>
</evidence>
<gene>
    <name evidence="2" type="ORF">EJ03DRAFT_118801</name>
</gene>
<keyword evidence="1" id="KW-0732">Signal</keyword>